<sequence length="165" mass="18210">MPRKTVAFGRYRLLRTPRGGRITYRRTELADLFSSPEYIGQLVPGSVGAAYRDFGKQTGYSAQELADISLWLSSKPGMAMLLDQHVNRSGNVPTTIAQAIVDLLVAGRVSPDPFTWSEADEHRLIEHYLVLRAQTRKTNGQARADQVFAAAQNGFLQLARGAFSA</sequence>
<evidence type="ECO:0000313" key="2">
    <source>
        <dbReference type="Proteomes" id="UP000570166"/>
    </source>
</evidence>
<gene>
    <name evidence="1" type="ORF">HZF05_07110</name>
</gene>
<reference evidence="1 2" key="1">
    <citation type="submission" date="2020-07" db="EMBL/GenBank/DDBJ databases">
        <authorList>
            <person name="Sun Q."/>
        </authorList>
    </citation>
    <scope>NUCLEOTIDE SEQUENCE [LARGE SCALE GENOMIC DNA]</scope>
    <source>
        <strain evidence="1 2">CGMCC 1.13654</strain>
    </source>
</reference>
<dbReference type="AlphaFoldDB" id="A0A838L5X7"/>
<dbReference type="EMBL" id="JACEIB010000003">
    <property type="protein sequence ID" value="MBA2933869.1"/>
    <property type="molecule type" value="Genomic_DNA"/>
</dbReference>
<comment type="caution">
    <text evidence="1">The sequence shown here is derived from an EMBL/GenBank/DDBJ whole genome shotgun (WGS) entry which is preliminary data.</text>
</comment>
<proteinExistence type="predicted"/>
<dbReference type="Proteomes" id="UP000570166">
    <property type="component" value="Unassembled WGS sequence"/>
</dbReference>
<accession>A0A838L5X7</accession>
<keyword evidence="2" id="KW-1185">Reference proteome</keyword>
<dbReference type="RefSeq" id="WP_160363660.1">
    <property type="nucleotide sequence ID" value="NZ_JACEIB010000003.1"/>
</dbReference>
<name>A0A838L5X7_9SPHN</name>
<protein>
    <submittedName>
        <fullName evidence="1">Uncharacterized protein</fullName>
    </submittedName>
</protein>
<evidence type="ECO:0000313" key="1">
    <source>
        <dbReference type="EMBL" id="MBA2933869.1"/>
    </source>
</evidence>
<organism evidence="1 2">
    <name type="scientific">Sphingomonas chungangi</name>
    <dbReference type="NCBI Taxonomy" id="2683589"/>
    <lineage>
        <taxon>Bacteria</taxon>
        <taxon>Pseudomonadati</taxon>
        <taxon>Pseudomonadota</taxon>
        <taxon>Alphaproteobacteria</taxon>
        <taxon>Sphingomonadales</taxon>
        <taxon>Sphingomonadaceae</taxon>
        <taxon>Sphingomonas</taxon>
    </lineage>
</organism>